<feature type="binding site" evidence="8">
    <location>
        <position position="123"/>
    </location>
    <ligand>
        <name>Zn(2+)</name>
        <dbReference type="ChEBI" id="CHEBI:29105"/>
    </ligand>
</feature>
<evidence type="ECO:0000256" key="4">
    <source>
        <dbReference type="ARBA" id="ARBA00022799"/>
    </source>
</evidence>
<evidence type="ECO:0000256" key="5">
    <source>
        <dbReference type="ARBA" id="ARBA00022833"/>
    </source>
</evidence>
<evidence type="ECO:0000313" key="10">
    <source>
        <dbReference type="EMBL" id="CAA7028246.1"/>
    </source>
</evidence>
<dbReference type="SMART" id="SM00947">
    <property type="entry name" value="Pro_CA"/>
    <property type="match status" value="1"/>
</dbReference>
<dbReference type="SUPFAM" id="SSF53056">
    <property type="entry name" value="beta-carbonic anhydrase, cab"/>
    <property type="match status" value="1"/>
</dbReference>
<comment type="function">
    <text evidence="1 9">Reversible hydration of carbon dioxide.</text>
</comment>
<dbReference type="PROSITE" id="PS00705">
    <property type="entry name" value="PROK_CO2_ANHYDRASE_2"/>
    <property type="match status" value="1"/>
</dbReference>
<keyword evidence="8" id="KW-0479">Metal-binding</keyword>
<dbReference type="FunFam" id="3.40.1050.10:FF:000003">
    <property type="entry name" value="Carbonic anhydrase"/>
    <property type="match status" value="1"/>
</dbReference>
<dbReference type="GO" id="GO:0015976">
    <property type="term" value="P:carbon utilization"/>
    <property type="evidence" value="ECO:0007669"/>
    <property type="project" value="InterPro"/>
</dbReference>
<dbReference type="EC" id="4.2.1.1" evidence="3 9"/>
<protein>
    <recommendedName>
        <fullName evidence="3 9">Carbonic anhydrase</fullName>
        <ecNumber evidence="3 9">4.2.1.1</ecNumber>
    </recommendedName>
    <alternativeName>
        <fullName evidence="9">Carbonate dehydratase</fullName>
    </alternativeName>
</protein>
<evidence type="ECO:0000256" key="6">
    <source>
        <dbReference type="ARBA" id="ARBA00023239"/>
    </source>
</evidence>
<dbReference type="GO" id="GO:0004089">
    <property type="term" value="F:carbonate dehydratase activity"/>
    <property type="evidence" value="ECO:0007669"/>
    <property type="project" value="UniProtKB-UniRule"/>
</dbReference>
<keyword evidence="4" id="KW-0702">S-nitrosylation</keyword>
<feature type="binding site" evidence="8">
    <location>
        <position position="183"/>
    </location>
    <ligand>
        <name>Zn(2+)</name>
        <dbReference type="ChEBI" id="CHEBI:29105"/>
    </ligand>
</feature>
<dbReference type="Pfam" id="PF00484">
    <property type="entry name" value="Pro_CA"/>
    <property type="match status" value="1"/>
</dbReference>
<dbReference type="GO" id="GO:0008270">
    <property type="term" value="F:zinc ion binding"/>
    <property type="evidence" value="ECO:0007669"/>
    <property type="project" value="UniProtKB-UniRule"/>
</dbReference>
<feature type="binding site" evidence="8">
    <location>
        <position position="180"/>
    </location>
    <ligand>
        <name>Zn(2+)</name>
        <dbReference type="ChEBI" id="CHEBI:29105"/>
    </ligand>
</feature>
<dbReference type="PROSITE" id="PS00704">
    <property type="entry name" value="PROK_CO2_ANHYDRASE_1"/>
    <property type="match status" value="1"/>
</dbReference>
<dbReference type="Gene3D" id="3.40.1050.10">
    <property type="entry name" value="Carbonic anhydrase"/>
    <property type="match status" value="1"/>
</dbReference>
<dbReference type="EMBL" id="CACVBM020001065">
    <property type="protein sequence ID" value="CAA7028246.1"/>
    <property type="molecule type" value="Genomic_DNA"/>
</dbReference>
<proteinExistence type="inferred from homology"/>
<evidence type="ECO:0000256" key="7">
    <source>
        <dbReference type="ARBA" id="ARBA00048348"/>
    </source>
</evidence>
<dbReference type="CDD" id="cd00884">
    <property type="entry name" value="beta_CA_cladeB"/>
    <property type="match status" value="1"/>
</dbReference>
<keyword evidence="11" id="KW-1185">Reference proteome</keyword>
<dbReference type="AlphaFoldDB" id="A0A6D2IKQ9"/>
<evidence type="ECO:0000256" key="2">
    <source>
        <dbReference type="ARBA" id="ARBA00006217"/>
    </source>
</evidence>
<keyword evidence="5 8" id="KW-0862">Zinc</keyword>
<dbReference type="InterPro" id="IPR036874">
    <property type="entry name" value="Carbonic_anhydrase_sf"/>
</dbReference>
<reference evidence="10" key="1">
    <citation type="submission" date="2020-01" db="EMBL/GenBank/DDBJ databases">
        <authorList>
            <person name="Mishra B."/>
        </authorList>
    </citation>
    <scope>NUCLEOTIDE SEQUENCE [LARGE SCALE GENOMIC DNA]</scope>
</reference>
<feature type="binding site" evidence="8">
    <location>
        <position position="121"/>
    </location>
    <ligand>
        <name>Zn(2+)</name>
        <dbReference type="ChEBI" id="CHEBI:29105"/>
    </ligand>
</feature>
<accession>A0A6D2IKQ9</accession>
<dbReference type="InterPro" id="IPR015892">
    <property type="entry name" value="Carbonic_anhydrase_CS"/>
</dbReference>
<keyword evidence="6 9" id="KW-0456">Lyase</keyword>
<comment type="catalytic activity">
    <reaction evidence="7 9">
        <text>hydrogencarbonate + H(+) = CO2 + H2O</text>
        <dbReference type="Rhea" id="RHEA:10748"/>
        <dbReference type="ChEBI" id="CHEBI:15377"/>
        <dbReference type="ChEBI" id="CHEBI:15378"/>
        <dbReference type="ChEBI" id="CHEBI:16526"/>
        <dbReference type="ChEBI" id="CHEBI:17544"/>
        <dbReference type="EC" id="4.2.1.1"/>
    </reaction>
</comment>
<evidence type="ECO:0000256" key="1">
    <source>
        <dbReference type="ARBA" id="ARBA00002904"/>
    </source>
</evidence>
<dbReference type="Proteomes" id="UP000467841">
    <property type="component" value="Unassembled WGS sequence"/>
</dbReference>
<dbReference type="PANTHER" id="PTHR11002:SF19">
    <property type="entry name" value="BETA CARBONIC ANHYDRASE 6, MITOCHONDRIAL"/>
    <property type="match status" value="1"/>
</dbReference>
<evidence type="ECO:0000256" key="3">
    <source>
        <dbReference type="ARBA" id="ARBA00012925"/>
    </source>
</evidence>
<dbReference type="InterPro" id="IPR001765">
    <property type="entry name" value="Carbonic_anhydrase"/>
</dbReference>
<sequence>MAFTLCGRARRLVSATSVHKNGFLQRLQQTGSDRFQQLGEAKAIRLIPRRTNMVQELGIREELMQENKENRENRELETRYDFLGEMRQRFLRFKRQKYLPEIDKFQALAIAQSPKVMVIGCADSRVCPSYVLGFQPGEAFTIRNVANLVTPIQNGSTETNSALEFAVTTLQVENIIVMGHSNCGGIAALMSHENHQEHHSSLVERWVMNGKAAKLRTQADLSHLSFDEQCRNCEKESIKDSVMNLITYPWIRERVKRGEVKIHGCYYNLSDCSLEKWRLSSDKNNNGFYLSDREIWS</sequence>
<comment type="caution">
    <text evidence="10">The sequence shown here is derived from an EMBL/GenBank/DDBJ whole genome shotgun (WGS) entry which is preliminary data.</text>
</comment>
<organism evidence="10 11">
    <name type="scientific">Microthlaspi erraticum</name>
    <dbReference type="NCBI Taxonomy" id="1685480"/>
    <lineage>
        <taxon>Eukaryota</taxon>
        <taxon>Viridiplantae</taxon>
        <taxon>Streptophyta</taxon>
        <taxon>Embryophyta</taxon>
        <taxon>Tracheophyta</taxon>
        <taxon>Spermatophyta</taxon>
        <taxon>Magnoliopsida</taxon>
        <taxon>eudicotyledons</taxon>
        <taxon>Gunneridae</taxon>
        <taxon>Pentapetalae</taxon>
        <taxon>rosids</taxon>
        <taxon>malvids</taxon>
        <taxon>Brassicales</taxon>
        <taxon>Brassicaceae</taxon>
        <taxon>Coluteocarpeae</taxon>
        <taxon>Microthlaspi</taxon>
    </lineage>
</organism>
<evidence type="ECO:0000313" key="11">
    <source>
        <dbReference type="Proteomes" id="UP000467841"/>
    </source>
</evidence>
<comment type="cofactor">
    <cofactor evidence="8">
        <name>Zn(2+)</name>
        <dbReference type="ChEBI" id="CHEBI:29105"/>
    </cofactor>
    <text evidence="8">Binds 1 zinc ion per subunit.</text>
</comment>
<dbReference type="OrthoDB" id="10248475at2759"/>
<evidence type="ECO:0000256" key="9">
    <source>
        <dbReference type="RuleBase" id="RU003956"/>
    </source>
</evidence>
<gene>
    <name evidence="10" type="ORF">MERR_LOCUS15481</name>
</gene>
<name>A0A6D2IKQ9_9BRAS</name>
<dbReference type="InterPro" id="IPR045066">
    <property type="entry name" value="Beta_CA_cladeB"/>
</dbReference>
<evidence type="ECO:0000256" key="8">
    <source>
        <dbReference type="PIRSR" id="PIRSR601765-1"/>
    </source>
</evidence>
<comment type="similarity">
    <text evidence="2 9">Belongs to the beta-class carbonic anhydrase family.</text>
</comment>
<dbReference type="PANTHER" id="PTHR11002">
    <property type="entry name" value="CARBONIC ANHYDRASE"/>
    <property type="match status" value="1"/>
</dbReference>